<dbReference type="InterPro" id="IPR050570">
    <property type="entry name" value="Cell_wall_metabolism_enzyme"/>
</dbReference>
<protein>
    <submittedName>
        <fullName evidence="3">M23 family metallopeptidase</fullName>
    </submittedName>
</protein>
<keyword evidence="1" id="KW-0732">Signal</keyword>
<dbReference type="PANTHER" id="PTHR21666:SF289">
    <property type="entry name" value="L-ALA--D-GLU ENDOPEPTIDASE"/>
    <property type="match status" value="1"/>
</dbReference>
<dbReference type="Gene3D" id="2.70.70.10">
    <property type="entry name" value="Glucose Permease (Domain IIA)"/>
    <property type="match status" value="1"/>
</dbReference>
<reference evidence="3 4" key="1">
    <citation type="submission" date="2018-11" db="EMBL/GenBank/DDBJ databases">
        <authorList>
            <person name="Li F."/>
        </authorList>
    </citation>
    <scope>NUCLEOTIDE SEQUENCE [LARGE SCALE GENOMIC DNA]</scope>
    <source>
        <strain evidence="3 4">Gsoil 097</strain>
    </source>
</reference>
<dbReference type="Gene3D" id="6.10.250.3150">
    <property type="match status" value="1"/>
</dbReference>
<dbReference type="AlphaFoldDB" id="A0A3N0CI42"/>
<evidence type="ECO:0000313" key="3">
    <source>
        <dbReference type="EMBL" id="RNL63095.1"/>
    </source>
</evidence>
<dbReference type="PANTHER" id="PTHR21666">
    <property type="entry name" value="PEPTIDASE-RELATED"/>
    <property type="match status" value="1"/>
</dbReference>
<evidence type="ECO:0000259" key="2">
    <source>
        <dbReference type="Pfam" id="PF01551"/>
    </source>
</evidence>
<proteinExistence type="predicted"/>
<dbReference type="Pfam" id="PF01551">
    <property type="entry name" value="Peptidase_M23"/>
    <property type="match status" value="1"/>
</dbReference>
<evidence type="ECO:0000256" key="1">
    <source>
        <dbReference type="ARBA" id="ARBA00022729"/>
    </source>
</evidence>
<comment type="caution">
    <text evidence="3">The sequence shown here is derived from an EMBL/GenBank/DDBJ whole genome shotgun (WGS) entry which is preliminary data.</text>
</comment>
<sequence length="391" mass="42237">MLSARADDLRDKQNQVKKGLKNATGALEESSSAFTAATKRLTAAQGKLALAQKALAKTQGELTAARVLDTQMQAKLVAAQAALAQAEADLAAGIEDVANKRDEISLVVAENFQKGDPRLLGLSAILHARDINDMGTQLHAVGNLMDQQADMLYELKAKQNQLTVQKGKVAAAKAIVAEQRQAAAVNLARKKALEEKAETNRAQVASFVAQRQAAASQARAARAVDLRKLQQLKKEDARIKRLILARAKQQSGNGFSGNSGGFLLPPVANSYITSPYGYRVHPIYGYYSLHDGDDFHAPCGVPERAAASGTVIEEYYSDVWGNRLFLDVGKVNGKNMTLIYNHISSYKARTGDKVKRGETIAYAGTTGWSTGCHLHFTVMINGNPVNPQNYM</sequence>
<dbReference type="EMBL" id="RJSE01000007">
    <property type="protein sequence ID" value="RNL63095.1"/>
    <property type="molecule type" value="Genomic_DNA"/>
</dbReference>
<dbReference type="CDD" id="cd12797">
    <property type="entry name" value="M23_peptidase"/>
    <property type="match status" value="1"/>
</dbReference>
<dbReference type="Proteomes" id="UP000267128">
    <property type="component" value="Unassembled WGS sequence"/>
</dbReference>
<gene>
    <name evidence="3" type="ORF">EFK50_15395</name>
</gene>
<keyword evidence="4" id="KW-1185">Reference proteome</keyword>
<dbReference type="InterPro" id="IPR011055">
    <property type="entry name" value="Dup_hybrid_motif"/>
</dbReference>
<accession>A0A3N0CI42</accession>
<dbReference type="InterPro" id="IPR016047">
    <property type="entry name" value="M23ase_b-sheet_dom"/>
</dbReference>
<feature type="domain" description="M23ase beta-sheet core" evidence="2">
    <location>
        <begin position="289"/>
        <end position="387"/>
    </location>
</feature>
<dbReference type="GO" id="GO:0004222">
    <property type="term" value="F:metalloendopeptidase activity"/>
    <property type="evidence" value="ECO:0007669"/>
    <property type="project" value="TreeGrafter"/>
</dbReference>
<organism evidence="3 4">
    <name type="scientific">Nocardioides marmoriginsengisoli</name>
    <dbReference type="NCBI Taxonomy" id="661483"/>
    <lineage>
        <taxon>Bacteria</taxon>
        <taxon>Bacillati</taxon>
        <taxon>Actinomycetota</taxon>
        <taxon>Actinomycetes</taxon>
        <taxon>Propionibacteriales</taxon>
        <taxon>Nocardioidaceae</taxon>
        <taxon>Nocardioides</taxon>
    </lineage>
</organism>
<name>A0A3N0CI42_9ACTN</name>
<dbReference type="SUPFAM" id="SSF51261">
    <property type="entry name" value="Duplicated hybrid motif"/>
    <property type="match status" value="1"/>
</dbReference>
<evidence type="ECO:0000313" key="4">
    <source>
        <dbReference type="Proteomes" id="UP000267128"/>
    </source>
</evidence>